<protein>
    <submittedName>
        <fullName evidence="1">Uncharacterized protein</fullName>
    </submittedName>
</protein>
<organism evidence="1 2">
    <name type="scientific">Solanum verrucosum</name>
    <dbReference type="NCBI Taxonomy" id="315347"/>
    <lineage>
        <taxon>Eukaryota</taxon>
        <taxon>Viridiplantae</taxon>
        <taxon>Streptophyta</taxon>
        <taxon>Embryophyta</taxon>
        <taxon>Tracheophyta</taxon>
        <taxon>Spermatophyta</taxon>
        <taxon>Magnoliopsida</taxon>
        <taxon>eudicotyledons</taxon>
        <taxon>Gunneridae</taxon>
        <taxon>Pentapetalae</taxon>
        <taxon>asterids</taxon>
        <taxon>lamiids</taxon>
        <taxon>Solanales</taxon>
        <taxon>Solanaceae</taxon>
        <taxon>Solanoideae</taxon>
        <taxon>Solaneae</taxon>
        <taxon>Solanum</taxon>
    </lineage>
</organism>
<proteinExistence type="predicted"/>
<gene>
    <name evidence="1" type="ORF">MTR67_030873</name>
</gene>
<evidence type="ECO:0000313" key="1">
    <source>
        <dbReference type="EMBL" id="WMV37488.1"/>
    </source>
</evidence>
<reference evidence="1" key="1">
    <citation type="submission" date="2023-08" db="EMBL/GenBank/DDBJ databases">
        <title>A de novo genome assembly of Solanum verrucosum Schlechtendal, a Mexican diploid species geographically isolated from the other diploid A-genome species in potato relatives.</title>
        <authorList>
            <person name="Hosaka K."/>
        </authorList>
    </citation>
    <scope>NUCLEOTIDE SEQUENCE</scope>
    <source>
        <tissue evidence="1">Young leaves</tissue>
    </source>
</reference>
<evidence type="ECO:0000313" key="2">
    <source>
        <dbReference type="Proteomes" id="UP001234989"/>
    </source>
</evidence>
<name>A0AAF0ZF87_SOLVR</name>
<dbReference type="EMBL" id="CP133618">
    <property type="protein sequence ID" value="WMV37488.1"/>
    <property type="molecule type" value="Genomic_DNA"/>
</dbReference>
<accession>A0AAF0ZF87</accession>
<dbReference type="AlphaFoldDB" id="A0AAF0ZF87"/>
<dbReference type="Proteomes" id="UP001234989">
    <property type="component" value="Chromosome 7"/>
</dbReference>
<sequence>MEKRLKDVINVLEKEKKKEEIPDMEIEEKTKRRGKYVSRQITRGED</sequence>
<keyword evidence="2" id="KW-1185">Reference proteome</keyword>